<feature type="transmembrane region" description="Helical" evidence="7">
    <location>
        <begin position="222"/>
        <end position="242"/>
    </location>
</feature>
<name>A0A3B0UA44_9ZZZZ</name>
<dbReference type="EMBL" id="UOEO01000198">
    <property type="protein sequence ID" value="VAW22227.1"/>
    <property type="molecule type" value="Genomic_DNA"/>
</dbReference>
<comment type="subcellular location">
    <subcellularLocation>
        <location evidence="1">Cell inner membrane</location>
        <topology evidence="1">Multi-pass membrane protein</topology>
    </subcellularLocation>
</comment>
<protein>
    <submittedName>
        <fullName evidence="9">TRAP-type C4-dicarboxylate transport system, large permease component</fullName>
    </submittedName>
</protein>
<dbReference type="PANTHER" id="PTHR33362:SF5">
    <property type="entry name" value="C4-DICARBOXYLATE TRAP TRANSPORTER LARGE PERMEASE PROTEIN DCTM"/>
    <property type="match status" value="1"/>
</dbReference>
<evidence type="ECO:0000259" key="8">
    <source>
        <dbReference type="Pfam" id="PF06808"/>
    </source>
</evidence>
<dbReference type="InterPro" id="IPR010656">
    <property type="entry name" value="DctM"/>
</dbReference>
<evidence type="ECO:0000256" key="1">
    <source>
        <dbReference type="ARBA" id="ARBA00004429"/>
    </source>
</evidence>
<feature type="transmembrane region" description="Helical" evidence="7">
    <location>
        <begin position="58"/>
        <end position="75"/>
    </location>
</feature>
<dbReference type="AlphaFoldDB" id="A0A3B0UA44"/>
<feature type="transmembrane region" description="Helical" evidence="7">
    <location>
        <begin position="390"/>
        <end position="409"/>
    </location>
</feature>
<feature type="transmembrane region" description="Helical" evidence="7">
    <location>
        <begin position="421"/>
        <end position="440"/>
    </location>
</feature>
<feature type="transmembrane region" description="Helical" evidence="7">
    <location>
        <begin position="115"/>
        <end position="132"/>
    </location>
</feature>
<feature type="transmembrane region" description="Helical" evidence="7">
    <location>
        <begin position="349"/>
        <end position="370"/>
    </location>
</feature>
<feature type="transmembrane region" description="Helical" evidence="7">
    <location>
        <begin position="254"/>
        <end position="273"/>
    </location>
</feature>
<accession>A0A3B0UA44</accession>
<evidence type="ECO:0000256" key="4">
    <source>
        <dbReference type="ARBA" id="ARBA00022692"/>
    </source>
</evidence>
<dbReference type="GO" id="GO:0005886">
    <property type="term" value="C:plasma membrane"/>
    <property type="evidence" value="ECO:0007669"/>
    <property type="project" value="UniProtKB-SubCell"/>
</dbReference>
<feature type="transmembrane region" description="Helical" evidence="7">
    <location>
        <begin position="173"/>
        <end position="196"/>
    </location>
</feature>
<feature type="transmembrane region" description="Helical" evidence="7">
    <location>
        <begin position="144"/>
        <end position="167"/>
    </location>
</feature>
<keyword evidence="4 7" id="KW-0812">Transmembrane</keyword>
<proteinExistence type="predicted"/>
<keyword evidence="3" id="KW-0997">Cell inner membrane</keyword>
<feature type="transmembrane region" description="Helical" evidence="7">
    <location>
        <begin position="24"/>
        <end position="43"/>
    </location>
</feature>
<dbReference type="InterPro" id="IPR004681">
    <property type="entry name" value="TRAP_DctM"/>
</dbReference>
<evidence type="ECO:0000313" key="9">
    <source>
        <dbReference type="EMBL" id="VAW22227.1"/>
    </source>
</evidence>
<keyword evidence="2" id="KW-1003">Cell membrane</keyword>
<feature type="transmembrane region" description="Helical" evidence="7">
    <location>
        <begin position="476"/>
        <end position="501"/>
    </location>
</feature>
<feature type="transmembrane region" description="Helical" evidence="7">
    <location>
        <begin position="319"/>
        <end position="337"/>
    </location>
</feature>
<feature type="transmembrane region" description="Helical" evidence="7">
    <location>
        <begin position="87"/>
        <end position="109"/>
    </location>
</feature>
<keyword evidence="6 7" id="KW-0472">Membrane</keyword>
<feature type="transmembrane region" description="Helical" evidence="7">
    <location>
        <begin position="446"/>
        <end position="464"/>
    </location>
</feature>
<gene>
    <name evidence="9" type="ORF">MNBD_ALPHA12-1323</name>
</gene>
<keyword evidence="5 7" id="KW-1133">Transmembrane helix</keyword>
<sequence>MSPEWIAIFMFSTMMLMLLTGQRVFGAIGGVASLAALMLWGVGGSDLPFSAAMKLMKWYPLLTLPMFIFMGYVLSESKIADDLYKMFHVWMGPVSGGLAIGTIGLMVLISAMNGLSVAGMAIGATVALPELLKRGYNKKMVTGVIQAGSSLGILVPPSVVLVLYAMIARQPVGRLWLAGVIPGLMMAAMFMIYIYVRCKINPALGPVLPKEERAQYDRQMPLKINIIGWGIAIAIIAALWALKNGSITLPETTFAAFAFISLVGLIGALVYAFRHKMTLYFNIPMTEKHHLLLAGLLPLIIFFSMMVPFVNGWTSLTESSALGAMVAFMAAVLKGRMTKKVFENSVRKTLGISAMFMWIILAALGFGAVFDGLGAVKSIENLFTEQLGMSPWTILILMQLSFLIMGTFLDDTAMLVIVAPLYIPLVGHLGFNLIWYGVLYTITTQIAYMTPPFGYNLFLMRAMAPKEISLRDIYGSIVPFVMIMVLALVVIMLFPQIAMWLPDIVYNR</sequence>
<dbReference type="Pfam" id="PF06808">
    <property type="entry name" value="DctM"/>
    <property type="match status" value="1"/>
</dbReference>
<evidence type="ECO:0000256" key="6">
    <source>
        <dbReference type="ARBA" id="ARBA00023136"/>
    </source>
</evidence>
<evidence type="ECO:0000256" key="5">
    <source>
        <dbReference type="ARBA" id="ARBA00022989"/>
    </source>
</evidence>
<reference evidence="9" key="1">
    <citation type="submission" date="2018-06" db="EMBL/GenBank/DDBJ databases">
        <authorList>
            <person name="Zhirakovskaya E."/>
        </authorList>
    </citation>
    <scope>NUCLEOTIDE SEQUENCE</scope>
</reference>
<evidence type="ECO:0000256" key="7">
    <source>
        <dbReference type="SAM" id="Phobius"/>
    </source>
</evidence>
<organism evidence="9">
    <name type="scientific">hydrothermal vent metagenome</name>
    <dbReference type="NCBI Taxonomy" id="652676"/>
    <lineage>
        <taxon>unclassified sequences</taxon>
        <taxon>metagenomes</taxon>
        <taxon>ecological metagenomes</taxon>
    </lineage>
</organism>
<feature type="domain" description="TRAP C4-dicarboxylate transport system permease DctM subunit" evidence="8">
    <location>
        <begin position="13"/>
        <end position="497"/>
    </location>
</feature>
<dbReference type="PANTHER" id="PTHR33362">
    <property type="entry name" value="SIALIC ACID TRAP TRANSPORTER PERMEASE PROTEIN SIAT-RELATED"/>
    <property type="match status" value="1"/>
</dbReference>
<feature type="transmembrane region" description="Helical" evidence="7">
    <location>
        <begin position="293"/>
        <end position="313"/>
    </location>
</feature>
<evidence type="ECO:0000256" key="2">
    <source>
        <dbReference type="ARBA" id="ARBA00022475"/>
    </source>
</evidence>
<evidence type="ECO:0000256" key="3">
    <source>
        <dbReference type="ARBA" id="ARBA00022519"/>
    </source>
</evidence>
<dbReference type="GO" id="GO:0022857">
    <property type="term" value="F:transmembrane transporter activity"/>
    <property type="evidence" value="ECO:0007669"/>
    <property type="project" value="TreeGrafter"/>
</dbReference>